<dbReference type="GO" id="GO:0006412">
    <property type="term" value="P:translation"/>
    <property type="evidence" value="ECO:0007669"/>
    <property type="project" value="InterPro"/>
</dbReference>
<feature type="region of interest" description="Disordered" evidence="4">
    <location>
        <begin position="192"/>
        <end position="213"/>
    </location>
</feature>
<feature type="compositionally biased region" description="Basic and acidic residues" evidence="4">
    <location>
        <begin position="192"/>
        <end position="205"/>
    </location>
</feature>
<gene>
    <name evidence="7" type="ORF">ANCCEY_06468</name>
</gene>
<dbReference type="Pfam" id="PF00542">
    <property type="entry name" value="Ribosomal_L12"/>
    <property type="match status" value="1"/>
</dbReference>
<dbReference type="EMBL" id="KE124942">
    <property type="protein sequence ID" value="EPB74458.1"/>
    <property type="molecule type" value="Genomic_DNA"/>
</dbReference>
<dbReference type="Gene3D" id="3.30.1390.10">
    <property type="match status" value="1"/>
</dbReference>
<dbReference type="PANTHER" id="PTHR45987">
    <property type="entry name" value="39S RIBOSOMAL PROTEIN L12"/>
    <property type="match status" value="1"/>
</dbReference>
<evidence type="ECO:0000259" key="5">
    <source>
        <dbReference type="Pfam" id="PF00542"/>
    </source>
</evidence>
<evidence type="ECO:0000256" key="1">
    <source>
        <dbReference type="ARBA" id="ARBA00007197"/>
    </source>
</evidence>
<dbReference type="InterPro" id="IPR013823">
    <property type="entry name" value="Ribosomal_bL12_C"/>
</dbReference>
<dbReference type="SUPFAM" id="SSF54736">
    <property type="entry name" value="ClpS-like"/>
    <property type="match status" value="1"/>
</dbReference>
<reference evidence="7 8" key="1">
    <citation type="submission" date="2013-05" db="EMBL/GenBank/DDBJ databases">
        <title>Draft genome of the parasitic nematode Anyclostoma ceylanicum.</title>
        <authorList>
            <person name="Mitreva M."/>
        </authorList>
    </citation>
    <scope>NUCLEOTIDE SEQUENCE [LARGE SCALE GENOMIC DNA]</scope>
</reference>
<feature type="domain" description="Large ribosomal subunit protein bL12 oligomerization" evidence="6">
    <location>
        <begin position="52"/>
        <end position="97"/>
    </location>
</feature>
<protein>
    <submittedName>
        <fullName evidence="7">Ribosomal protein L7/L12 domain protein</fullName>
    </submittedName>
</protein>
<evidence type="ECO:0000256" key="4">
    <source>
        <dbReference type="SAM" id="MobiDB-lite"/>
    </source>
</evidence>
<dbReference type="Gene3D" id="1.20.5.710">
    <property type="entry name" value="Single helix bin"/>
    <property type="match status" value="1"/>
</dbReference>
<dbReference type="InterPro" id="IPR008932">
    <property type="entry name" value="Ribosomal_bL12_oligo"/>
</dbReference>
<dbReference type="InterPro" id="IPR000206">
    <property type="entry name" value="Ribosomal_bL12"/>
</dbReference>
<comment type="similarity">
    <text evidence="1">Belongs to the bacterial ribosomal protein bL12 family.</text>
</comment>
<dbReference type="CDD" id="cd00387">
    <property type="entry name" value="Ribosomal_L7_L12"/>
    <property type="match status" value="1"/>
</dbReference>
<dbReference type="SUPFAM" id="SSF48300">
    <property type="entry name" value="Ribosomal protein L7/12, oligomerisation (N-terminal) domain"/>
    <property type="match status" value="1"/>
</dbReference>
<evidence type="ECO:0000256" key="3">
    <source>
        <dbReference type="ARBA" id="ARBA00023274"/>
    </source>
</evidence>
<evidence type="ECO:0000259" key="6">
    <source>
        <dbReference type="Pfam" id="PF16320"/>
    </source>
</evidence>
<dbReference type="InterPro" id="IPR036235">
    <property type="entry name" value="Ribosomal_bL12_oligo_N_sf"/>
</dbReference>
<evidence type="ECO:0000313" key="8">
    <source>
        <dbReference type="Proteomes" id="UP000054495"/>
    </source>
</evidence>
<dbReference type="FunFam" id="3.30.1390.10:FF:000001">
    <property type="entry name" value="50S ribosomal protein L7/L12"/>
    <property type="match status" value="1"/>
</dbReference>
<dbReference type="AlphaFoldDB" id="A0A0D6LTE1"/>
<evidence type="ECO:0000313" key="7">
    <source>
        <dbReference type="EMBL" id="EPB74458.1"/>
    </source>
</evidence>
<dbReference type="Proteomes" id="UP000054495">
    <property type="component" value="Unassembled WGS sequence"/>
</dbReference>
<keyword evidence="3" id="KW-0687">Ribonucleoprotein</keyword>
<organism evidence="7 8">
    <name type="scientific">Ancylostoma ceylanicum</name>
    <dbReference type="NCBI Taxonomy" id="53326"/>
    <lineage>
        <taxon>Eukaryota</taxon>
        <taxon>Metazoa</taxon>
        <taxon>Ecdysozoa</taxon>
        <taxon>Nematoda</taxon>
        <taxon>Chromadorea</taxon>
        <taxon>Rhabditida</taxon>
        <taxon>Rhabditina</taxon>
        <taxon>Rhabditomorpha</taxon>
        <taxon>Strongyloidea</taxon>
        <taxon>Ancylostomatidae</taxon>
        <taxon>Ancylostomatinae</taxon>
        <taxon>Ancylostoma</taxon>
    </lineage>
</organism>
<dbReference type="GO" id="GO:0003735">
    <property type="term" value="F:structural constituent of ribosome"/>
    <property type="evidence" value="ECO:0007669"/>
    <property type="project" value="InterPro"/>
</dbReference>
<evidence type="ECO:0000256" key="2">
    <source>
        <dbReference type="ARBA" id="ARBA00022980"/>
    </source>
</evidence>
<name>A0A0D6LTE1_9BILA</name>
<feature type="region of interest" description="Disordered" evidence="4">
    <location>
        <begin position="96"/>
        <end position="116"/>
    </location>
</feature>
<dbReference type="InterPro" id="IPR014719">
    <property type="entry name" value="Ribosomal_bL12_C/ClpS-like"/>
</dbReference>
<accession>A0A0D6LTE1</accession>
<dbReference type="PANTHER" id="PTHR45987:SF4">
    <property type="entry name" value="LARGE RIBOSOMAL SUBUNIT PROTEIN BL12M"/>
    <property type="match status" value="1"/>
</dbReference>
<feature type="region of interest" description="Disordered" evidence="4">
    <location>
        <begin position="24"/>
        <end position="46"/>
    </location>
</feature>
<keyword evidence="8" id="KW-1185">Reference proteome</keyword>
<keyword evidence="2 7" id="KW-0689">Ribosomal protein</keyword>
<dbReference type="GO" id="GO:0003729">
    <property type="term" value="F:mRNA binding"/>
    <property type="evidence" value="ECO:0007669"/>
    <property type="project" value="TreeGrafter"/>
</dbReference>
<dbReference type="GO" id="GO:0005762">
    <property type="term" value="C:mitochondrial large ribosomal subunit"/>
    <property type="evidence" value="ECO:0007669"/>
    <property type="project" value="TreeGrafter"/>
</dbReference>
<sequence length="213" mass="23123">MSVLARFRPCFLRSARSGIRYLSAAPQPSGLPLNEGEPAPLPSEDKPLSPKVAALVDQIVNLSLLDVADLNKALKKRLNIADQPMMPAGMMMAAAQAQNGASASSEKPAEEQSDMPQKMTFSVKLTKFDDTKKIAVIKEIRNLVPGLNLVQAKKFVETAPVVVKEDMGKGEAEEMKKALEKITAVNQLPTELLERPEGKVEDQATKKSSITRS</sequence>
<proteinExistence type="inferred from homology"/>
<dbReference type="Pfam" id="PF16320">
    <property type="entry name" value="Ribosomal_L12_N"/>
    <property type="match status" value="1"/>
</dbReference>
<feature type="domain" description="Large ribosomal subunit protein bL12 C-terminal" evidence="5">
    <location>
        <begin position="121"/>
        <end position="184"/>
    </location>
</feature>
<feature type="compositionally biased region" description="Low complexity" evidence="4">
    <location>
        <begin position="96"/>
        <end position="105"/>
    </location>
</feature>